<keyword evidence="2" id="KW-1185">Reference proteome</keyword>
<accession>A0A4R2RHG7</accession>
<sequence length="62" mass="6786">MNDLARILIDVKYLDLMDLSASVKADLDKRLAAGGSAREMTQEDLAACIFAWAARQIDGDKT</sequence>
<dbReference type="Proteomes" id="UP000295050">
    <property type="component" value="Unassembled WGS sequence"/>
</dbReference>
<organism evidence="1 2">
    <name type="scientific">Rhodovulum bhavnagarense</name>
    <dbReference type="NCBI Taxonomy" id="992286"/>
    <lineage>
        <taxon>Bacteria</taxon>
        <taxon>Pseudomonadati</taxon>
        <taxon>Pseudomonadota</taxon>
        <taxon>Alphaproteobacteria</taxon>
        <taxon>Rhodobacterales</taxon>
        <taxon>Paracoccaceae</taxon>
        <taxon>Rhodovulum</taxon>
    </lineage>
</organism>
<dbReference type="RefSeq" id="WP_132952907.1">
    <property type="nucleotide sequence ID" value="NZ_SLXU01000019.1"/>
</dbReference>
<proteinExistence type="predicted"/>
<name>A0A4R2RHG7_9RHOB</name>
<comment type="caution">
    <text evidence="1">The sequence shown here is derived from an EMBL/GenBank/DDBJ whole genome shotgun (WGS) entry which is preliminary data.</text>
</comment>
<dbReference type="EMBL" id="SLXU01000019">
    <property type="protein sequence ID" value="TCP58635.1"/>
    <property type="molecule type" value="Genomic_DNA"/>
</dbReference>
<protein>
    <submittedName>
        <fullName evidence="1">Uncharacterized protein</fullName>
    </submittedName>
</protein>
<reference evidence="1 2" key="1">
    <citation type="submission" date="2019-03" db="EMBL/GenBank/DDBJ databases">
        <title>Genomic Encyclopedia of Type Strains, Phase IV (KMG-IV): sequencing the most valuable type-strain genomes for metagenomic binning, comparative biology and taxonomic classification.</title>
        <authorList>
            <person name="Goeker M."/>
        </authorList>
    </citation>
    <scope>NUCLEOTIDE SEQUENCE [LARGE SCALE GENOMIC DNA]</scope>
    <source>
        <strain evidence="1 2">DSM 24766</strain>
    </source>
</reference>
<evidence type="ECO:0000313" key="2">
    <source>
        <dbReference type="Proteomes" id="UP000295050"/>
    </source>
</evidence>
<gene>
    <name evidence="1" type="ORF">EV663_11915</name>
</gene>
<dbReference type="OrthoDB" id="7875865at2"/>
<dbReference type="AlphaFoldDB" id="A0A4R2RHG7"/>
<evidence type="ECO:0000313" key="1">
    <source>
        <dbReference type="EMBL" id="TCP58635.1"/>
    </source>
</evidence>